<accession>A0ABU0KVB1</accession>
<keyword evidence="1" id="KW-1133">Transmembrane helix</keyword>
<keyword evidence="1" id="KW-0812">Transmembrane</keyword>
<reference evidence="2 3" key="1">
    <citation type="submission" date="2023-07" db="EMBL/GenBank/DDBJ databases">
        <title>Genomic Encyclopedia of Type Strains, Phase IV (KMG-IV): sequencing the most valuable type-strain genomes for metagenomic binning, comparative biology and taxonomic classification.</title>
        <authorList>
            <person name="Goeker M."/>
        </authorList>
    </citation>
    <scope>NUCLEOTIDE SEQUENCE [LARGE SCALE GENOMIC DNA]</scope>
    <source>
        <strain evidence="2 3">DSM 14914</strain>
    </source>
</reference>
<name>A0ABU0KVB1_9BACL</name>
<feature type="transmembrane region" description="Helical" evidence="1">
    <location>
        <begin position="12"/>
        <end position="31"/>
    </location>
</feature>
<dbReference type="EMBL" id="JAUSWA010000006">
    <property type="protein sequence ID" value="MDQ0493229.1"/>
    <property type="molecule type" value="Genomic_DNA"/>
</dbReference>
<protein>
    <submittedName>
        <fullName evidence="2">Uncharacterized protein</fullName>
    </submittedName>
</protein>
<comment type="caution">
    <text evidence="2">The sequence shown here is derived from an EMBL/GenBank/DDBJ whole genome shotgun (WGS) entry which is preliminary data.</text>
</comment>
<keyword evidence="3" id="KW-1185">Reference proteome</keyword>
<dbReference type="Proteomes" id="UP001242811">
    <property type="component" value="Unassembled WGS sequence"/>
</dbReference>
<evidence type="ECO:0000313" key="3">
    <source>
        <dbReference type="Proteomes" id="UP001242811"/>
    </source>
</evidence>
<gene>
    <name evidence="2" type="ORF">QOZ95_001387</name>
</gene>
<organism evidence="2 3">
    <name type="scientific">Paenibacillus brasilensis</name>
    <dbReference type="NCBI Taxonomy" id="128574"/>
    <lineage>
        <taxon>Bacteria</taxon>
        <taxon>Bacillati</taxon>
        <taxon>Bacillota</taxon>
        <taxon>Bacilli</taxon>
        <taxon>Bacillales</taxon>
        <taxon>Paenibacillaceae</taxon>
        <taxon>Paenibacillus</taxon>
    </lineage>
</organism>
<evidence type="ECO:0000313" key="2">
    <source>
        <dbReference type="EMBL" id="MDQ0493229.1"/>
    </source>
</evidence>
<sequence length="41" mass="4849">MEYRIQYLIAHGELEFLGMPGMLHLMSFLLLQLNSHFNVKL</sequence>
<evidence type="ECO:0000256" key="1">
    <source>
        <dbReference type="SAM" id="Phobius"/>
    </source>
</evidence>
<proteinExistence type="predicted"/>
<keyword evidence="1" id="KW-0472">Membrane</keyword>